<feature type="repeat" description="TPR" evidence="1">
    <location>
        <begin position="266"/>
        <end position="299"/>
    </location>
</feature>
<dbReference type="Pfam" id="PF13181">
    <property type="entry name" value="TPR_8"/>
    <property type="match status" value="3"/>
</dbReference>
<comment type="caution">
    <text evidence="4">The sequence shown here is derived from an EMBL/GenBank/DDBJ whole genome shotgun (WGS) entry which is preliminary data.</text>
</comment>
<feature type="repeat" description="TPR" evidence="1">
    <location>
        <begin position="232"/>
        <end position="265"/>
    </location>
</feature>
<dbReference type="PROSITE" id="PS50005">
    <property type="entry name" value="TPR"/>
    <property type="match status" value="4"/>
</dbReference>
<evidence type="ECO:0000259" key="3">
    <source>
        <dbReference type="Pfam" id="PF01167"/>
    </source>
</evidence>
<feature type="coiled-coil region" evidence="2">
    <location>
        <begin position="126"/>
        <end position="174"/>
    </location>
</feature>
<feature type="domain" description="Tubby C-terminal" evidence="3">
    <location>
        <begin position="431"/>
        <end position="657"/>
    </location>
</feature>
<keyword evidence="1" id="KW-0802">TPR repeat</keyword>
<keyword evidence="2" id="KW-0175">Coiled coil</keyword>
<dbReference type="PROSITE" id="PS50293">
    <property type="entry name" value="TPR_REGION"/>
    <property type="match status" value="1"/>
</dbReference>
<dbReference type="OrthoDB" id="8775810at2759"/>
<dbReference type="Proteomes" id="UP000692954">
    <property type="component" value="Unassembled WGS sequence"/>
</dbReference>
<keyword evidence="5" id="KW-1185">Reference proteome</keyword>
<proteinExistence type="predicted"/>
<dbReference type="Pfam" id="PF00515">
    <property type="entry name" value="TPR_1"/>
    <property type="match status" value="1"/>
</dbReference>
<evidence type="ECO:0000313" key="4">
    <source>
        <dbReference type="EMBL" id="CAD8127977.1"/>
    </source>
</evidence>
<dbReference type="EMBL" id="CAJJDN010000182">
    <property type="protein sequence ID" value="CAD8127977.1"/>
    <property type="molecule type" value="Genomic_DNA"/>
</dbReference>
<dbReference type="PANTHER" id="PTHR16517:SF7">
    <property type="entry name" value="PROTEIN KING TUBBY"/>
    <property type="match status" value="1"/>
</dbReference>
<gene>
    <name evidence="4" type="ORF">PSON_ATCC_30995.1.T1820002</name>
</gene>
<sequence>MKKKNKIIKLFDMIHKQSNKCIQEGHESQEILGFCINANCKPSPICFKCIKIYHHDHLEKCIEQSEILKFVNDIIEQLKQSKVQIEKTMGEFFLLFQSVIENMKKVNIKNTIQQKYLKLKNIIKGERKMDEMLKSMEDIVKNLEKNNYSFIYENAELIKQSVNLQNKITNQMKQIYNIVKRMVAIQENKIQCQEDRSQFLNVGKVLVENITEVLINEIYPGTYKELFQKGDKNMLILIGKALVQVKKYKEAIQLFDKTIQINPQFYKAYYQKGFALQKINRYEEAIKSFNQTIQINPYFYKAYNKKGIALSKMERYEEGISCLNQSIEIYPTYFKTYNSKGYVLSQKKKFEEAILCYDQSIRFNSQNDNAKNGKSYALSEMQRIQQENPSPEYSLIQFIDESQQFQDKQQLELEYQKVQMPLGKKHFLIYPPEKRNMIQCTIRRNRRFYPIYEMHLMNEEFLMYAQKRLFNTSSSYIIYESENDMKQSQKFLGKVRSNFDGTQFILYDSGLNPQKTNDREKFRRQLGIVQYKSNLLRGHLKMVVLLPNLNDRDQFYEFKPTNQQDGILKEYQNKNSNQIMTCVNNLPKWNDQRKQNELSFRKRVTQASVKNFQLIEDKKENNILLQFGKVGKDQFNLDFQYPITPLLAFQIVLTVFDYKLLVA</sequence>
<dbReference type="SMART" id="SM00028">
    <property type="entry name" value="TPR"/>
    <property type="match status" value="4"/>
</dbReference>
<evidence type="ECO:0000313" key="5">
    <source>
        <dbReference type="Proteomes" id="UP000692954"/>
    </source>
</evidence>
<dbReference type="PANTHER" id="PTHR16517">
    <property type="entry name" value="TUBBY-RELATED"/>
    <property type="match status" value="1"/>
</dbReference>
<name>A0A8S1RKN3_9CILI</name>
<evidence type="ECO:0000256" key="1">
    <source>
        <dbReference type="PROSITE-ProRule" id="PRU00339"/>
    </source>
</evidence>
<dbReference type="InterPro" id="IPR019734">
    <property type="entry name" value="TPR_rpt"/>
</dbReference>
<protein>
    <recommendedName>
        <fullName evidence="3">Tubby C-terminal domain-containing protein</fullName>
    </recommendedName>
</protein>
<reference evidence="4" key="1">
    <citation type="submission" date="2021-01" db="EMBL/GenBank/DDBJ databases">
        <authorList>
            <consortium name="Genoscope - CEA"/>
            <person name="William W."/>
        </authorList>
    </citation>
    <scope>NUCLEOTIDE SEQUENCE</scope>
</reference>
<dbReference type="InterPro" id="IPR000007">
    <property type="entry name" value="Tubby_C"/>
</dbReference>
<feature type="repeat" description="TPR" evidence="1">
    <location>
        <begin position="300"/>
        <end position="333"/>
    </location>
</feature>
<organism evidence="4 5">
    <name type="scientific">Paramecium sonneborni</name>
    <dbReference type="NCBI Taxonomy" id="65129"/>
    <lineage>
        <taxon>Eukaryota</taxon>
        <taxon>Sar</taxon>
        <taxon>Alveolata</taxon>
        <taxon>Ciliophora</taxon>
        <taxon>Intramacronucleata</taxon>
        <taxon>Oligohymenophorea</taxon>
        <taxon>Peniculida</taxon>
        <taxon>Parameciidae</taxon>
        <taxon>Paramecium</taxon>
    </lineage>
</organism>
<feature type="repeat" description="TPR" evidence="1">
    <location>
        <begin position="334"/>
        <end position="367"/>
    </location>
</feature>
<dbReference type="AlphaFoldDB" id="A0A8S1RKN3"/>
<dbReference type="Pfam" id="PF01167">
    <property type="entry name" value="Tub"/>
    <property type="match status" value="1"/>
</dbReference>
<evidence type="ECO:0000256" key="2">
    <source>
        <dbReference type="SAM" id="Coils"/>
    </source>
</evidence>
<accession>A0A8S1RKN3</accession>